<evidence type="ECO:0000313" key="2">
    <source>
        <dbReference type="Proteomes" id="UP001162164"/>
    </source>
</evidence>
<reference evidence="1" key="1">
    <citation type="journal article" date="2023" name="Insect Mol. Biol.">
        <title>Genome sequencing provides insights into the evolution of gene families encoding plant cell wall-degrading enzymes in longhorned beetles.</title>
        <authorList>
            <person name="Shin N.R."/>
            <person name="Okamura Y."/>
            <person name="Kirsch R."/>
            <person name="Pauchet Y."/>
        </authorList>
    </citation>
    <scope>NUCLEOTIDE SEQUENCE</scope>
    <source>
        <strain evidence="1">MMC_N1</strain>
    </source>
</reference>
<dbReference type="EMBL" id="JAPWTJ010003112">
    <property type="protein sequence ID" value="KAJ8962449.1"/>
    <property type="molecule type" value="Genomic_DNA"/>
</dbReference>
<dbReference type="Gene3D" id="1.20.190.10">
    <property type="entry name" value="Pesticidal crystal protein, N-terminal domain"/>
    <property type="match status" value="2"/>
</dbReference>
<sequence length="426" mass="48186">MSTTDFTKPEYRFNSNTFGIKSNDDIVPILRIAACFPECTTTTWSTTSAELRCTARCSTAQKSCATETAIRLRSSPGEIKIIHDVCAVGIKYVSYIGSGLPGLIKTFWPDNQPSIWDRISDKVEALLNSRGRSEEGKPREYLRANYVNIAQHVIDFENVFVFDKQVPDYRTVNQYILPYYSLTVLMKVSFYVIGVRYRQRIGLTNGDIEKILYCARSTIYGCKANLGANKYIENMYLEEGLEYICIWNHLVENLTYKGIYNDVVTYSTFFGRQTPKQIAWAIPEEPNEPLSPSLVNGRRNEISRVDFFIWHINNGKGPARIGGFKVSFKIGSSYILGTVCKDVVTVEFNDALLIKMEVFGTGAVDRLRLHFSDGRDINVGENGSNHNAVFELENHHIVGMFVASDNWSLSGQAANFSVAYKLIDRF</sequence>
<accession>A0ABQ9IRT3</accession>
<dbReference type="InterPro" id="IPR036716">
    <property type="entry name" value="Pest_crys_N_sf"/>
</dbReference>
<dbReference type="Proteomes" id="UP001162164">
    <property type="component" value="Unassembled WGS sequence"/>
</dbReference>
<comment type="caution">
    <text evidence="1">The sequence shown here is derived from an EMBL/GenBank/DDBJ whole genome shotgun (WGS) entry which is preliminary data.</text>
</comment>
<keyword evidence="2" id="KW-1185">Reference proteome</keyword>
<name>A0ABQ9IRT3_9CUCU</name>
<protein>
    <submittedName>
        <fullName evidence="1">Uncharacterized protein</fullName>
    </submittedName>
</protein>
<dbReference type="SUPFAM" id="SSF56849">
    <property type="entry name" value="delta-Endotoxin (insectocide), N-terminal domain"/>
    <property type="match status" value="1"/>
</dbReference>
<evidence type="ECO:0000313" key="1">
    <source>
        <dbReference type="EMBL" id="KAJ8962449.1"/>
    </source>
</evidence>
<organism evidence="1 2">
    <name type="scientific">Molorchus minor</name>
    <dbReference type="NCBI Taxonomy" id="1323400"/>
    <lineage>
        <taxon>Eukaryota</taxon>
        <taxon>Metazoa</taxon>
        <taxon>Ecdysozoa</taxon>
        <taxon>Arthropoda</taxon>
        <taxon>Hexapoda</taxon>
        <taxon>Insecta</taxon>
        <taxon>Pterygota</taxon>
        <taxon>Neoptera</taxon>
        <taxon>Endopterygota</taxon>
        <taxon>Coleoptera</taxon>
        <taxon>Polyphaga</taxon>
        <taxon>Cucujiformia</taxon>
        <taxon>Chrysomeloidea</taxon>
        <taxon>Cerambycidae</taxon>
        <taxon>Lamiinae</taxon>
        <taxon>Monochamini</taxon>
        <taxon>Molorchus</taxon>
    </lineage>
</organism>
<proteinExistence type="predicted"/>
<gene>
    <name evidence="1" type="ORF">NQ317_012215</name>
</gene>